<feature type="compositionally biased region" description="Acidic residues" evidence="1">
    <location>
        <begin position="71"/>
        <end position="81"/>
    </location>
</feature>
<keyword evidence="3" id="KW-1185">Reference proteome</keyword>
<sequence length="81" mass="9054">MATSHGFRGERYEAIKIIRQHGRTASEQKDWEEARGIGSSASKRRPRAKKDETNDASRQSSKVLSKSTISDSDEMISGDEL</sequence>
<dbReference type="AlphaFoldDB" id="A0A0D2FHP9"/>
<dbReference type="Proteomes" id="UP000054342">
    <property type="component" value="Unassembled WGS sequence"/>
</dbReference>
<dbReference type="HOGENOM" id="CLU_2573914_0_0_1"/>
<evidence type="ECO:0000313" key="3">
    <source>
        <dbReference type="Proteomes" id="UP000054342"/>
    </source>
</evidence>
<dbReference type="RefSeq" id="XP_013320278.1">
    <property type="nucleotide sequence ID" value="XM_013464824.1"/>
</dbReference>
<accession>A0A0D2FHP9</accession>
<feature type="region of interest" description="Disordered" evidence="1">
    <location>
        <begin position="19"/>
        <end position="81"/>
    </location>
</feature>
<evidence type="ECO:0000313" key="2">
    <source>
        <dbReference type="EMBL" id="KIW59694.1"/>
    </source>
</evidence>
<gene>
    <name evidence="2" type="ORF">PV05_04129</name>
</gene>
<feature type="compositionally biased region" description="Basic and acidic residues" evidence="1">
    <location>
        <begin position="24"/>
        <end position="35"/>
    </location>
</feature>
<reference evidence="2 3" key="1">
    <citation type="submission" date="2015-01" db="EMBL/GenBank/DDBJ databases">
        <title>The Genome Sequence of Exophiala xenobiotica CBS118157.</title>
        <authorList>
            <consortium name="The Broad Institute Genomics Platform"/>
            <person name="Cuomo C."/>
            <person name="de Hoog S."/>
            <person name="Gorbushina A."/>
            <person name="Stielow B."/>
            <person name="Teixiera M."/>
            <person name="Abouelleil A."/>
            <person name="Chapman S.B."/>
            <person name="Priest M."/>
            <person name="Young S.K."/>
            <person name="Wortman J."/>
            <person name="Nusbaum C."/>
            <person name="Birren B."/>
        </authorList>
    </citation>
    <scope>NUCLEOTIDE SEQUENCE [LARGE SCALE GENOMIC DNA]</scope>
    <source>
        <strain evidence="2 3">CBS 118157</strain>
    </source>
</reference>
<dbReference type="EMBL" id="KN847318">
    <property type="protein sequence ID" value="KIW59694.1"/>
    <property type="molecule type" value="Genomic_DNA"/>
</dbReference>
<name>A0A0D2FHP9_9EURO</name>
<evidence type="ECO:0000256" key="1">
    <source>
        <dbReference type="SAM" id="MobiDB-lite"/>
    </source>
</evidence>
<feature type="compositionally biased region" description="Polar residues" evidence="1">
    <location>
        <begin position="56"/>
        <end position="70"/>
    </location>
</feature>
<proteinExistence type="predicted"/>
<protein>
    <submittedName>
        <fullName evidence="2">Uncharacterized protein</fullName>
    </submittedName>
</protein>
<organism evidence="2 3">
    <name type="scientific">Exophiala xenobiotica</name>
    <dbReference type="NCBI Taxonomy" id="348802"/>
    <lineage>
        <taxon>Eukaryota</taxon>
        <taxon>Fungi</taxon>
        <taxon>Dikarya</taxon>
        <taxon>Ascomycota</taxon>
        <taxon>Pezizomycotina</taxon>
        <taxon>Eurotiomycetes</taxon>
        <taxon>Chaetothyriomycetidae</taxon>
        <taxon>Chaetothyriales</taxon>
        <taxon>Herpotrichiellaceae</taxon>
        <taxon>Exophiala</taxon>
    </lineage>
</organism>
<dbReference type="GeneID" id="25326037"/>